<sequence length="222" mass="24871">MLYDDFKPIVDLVLNNWTALQLAVEHGMGAPGGEKTAQLMAVYIARYCVENVVDRDELAEVIEDLMDEEFETVCHDDSPREIAILLLQFLTLLKEGRHDELRARLDAMPKCQKWLSQPIHESVPPQCHGNPDDDSTCSSDDDDDDVPDNNMNGAAASSSKPKQEPEPMDEDGDPGWTVMMVIDSSEESDEEDQENTQGPEERMAGRTRHLRQGLTSVKEEKG</sequence>
<comment type="function">
    <text evidence="1">May be involved in 20S pre-rRNA processing.</text>
</comment>
<dbReference type="Pfam" id="PF10273">
    <property type="entry name" value="WGG"/>
    <property type="match status" value="1"/>
</dbReference>
<dbReference type="PANTHER" id="PTHR21250">
    <property type="entry name" value="PRE-RRNA-PROCESSING PROTEIN TSR2 HOMOLOG"/>
    <property type="match status" value="1"/>
</dbReference>
<evidence type="ECO:0000256" key="1">
    <source>
        <dbReference type="ARBA" id="ARBA00002210"/>
    </source>
</evidence>
<evidence type="ECO:0000256" key="5">
    <source>
        <dbReference type="SAM" id="MobiDB-lite"/>
    </source>
</evidence>
<keyword evidence="7" id="KW-1185">Reference proteome</keyword>
<dbReference type="GO" id="GO:0006364">
    <property type="term" value="P:rRNA processing"/>
    <property type="evidence" value="ECO:0007669"/>
    <property type="project" value="UniProtKB-KW"/>
</dbReference>
<proteinExistence type="inferred from homology"/>
<evidence type="ECO:0000313" key="7">
    <source>
        <dbReference type="Proteomes" id="UP001153321"/>
    </source>
</evidence>
<reference evidence="6" key="1">
    <citation type="submission" date="2022-02" db="EMBL/GenBank/DDBJ databases">
        <authorList>
            <person name="King R."/>
        </authorList>
    </citation>
    <scope>NUCLEOTIDE SEQUENCE</scope>
</reference>
<evidence type="ECO:0000256" key="4">
    <source>
        <dbReference type="ARBA" id="ARBA00022552"/>
    </source>
</evidence>
<dbReference type="InterPro" id="IPR019398">
    <property type="entry name" value="Pre-rRNA_process_TSR2"/>
</dbReference>
<protein>
    <recommendedName>
        <fullName evidence="3">Pre-rRNA-processing protein TSR2 homolog</fullName>
    </recommendedName>
</protein>
<feature type="compositionally biased region" description="Polar residues" evidence="5">
    <location>
        <begin position="149"/>
        <end position="160"/>
    </location>
</feature>
<name>A0A9P0IAH3_SPOLI</name>
<keyword evidence="4" id="KW-0698">rRNA processing</keyword>
<organism evidence="6 7">
    <name type="scientific">Spodoptera littoralis</name>
    <name type="common">Egyptian cotton leafworm</name>
    <dbReference type="NCBI Taxonomy" id="7109"/>
    <lineage>
        <taxon>Eukaryota</taxon>
        <taxon>Metazoa</taxon>
        <taxon>Ecdysozoa</taxon>
        <taxon>Arthropoda</taxon>
        <taxon>Hexapoda</taxon>
        <taxon>Insecta</taxon>
        <taxon>Pterygota</taxon>
        <taxon>Neoptera</taxon>
        <taxon>Endopterygota</taxon>
        <taxon>Lepidoptera</taxon>
        <taxon>Glossata</taxon>
        <taxon>Ditrysia</taxon>
        <taxon>Noctuoidea</taxon>
        <taxon>Noctuidae</taxon>
        <taxon>Amphipyrinae</taxon>
        <taxon>Spodoptera</taxon>
    </lineage>
</organism>
<dbReference type="EMBL" id="LR824534">
    <property type="protein sequence ID" value="CAH1643135.1"/>
    <property type="molecule type" value="Genomic_DNA"/>
</dbReference>
<comment type="similarity">
    <text evidence="2">Belongs to the TSR2 family.</text>
</comment>
<feature type="compositionally biased region" description="Acidic residues" evidence="5">
    <location>
        <begin position="132"/>
        <end position="147"/>
    </location>
</feature>
<evidence type="ECO:0000256" key="2">
    <source>
        <dbReference type="ARBA" id="ARBA00006524"/>
    </source>
</evidence>
<accession>A0A9P0IAH3</accession>
<dbReference type="Proteomes" id="UP001153321">
    <property type="component" value="Chromosome 3"/>
</dbReference>
<evidence type="ECO:0000256" key="3">
    <source>
        <dbReference type="ARBA" id="ARBA00017551"/>
    </source>
</evidence>
<evidence type="ECO:0000313" key="6">
    <source>
        <dbReference type="EMBL" id="CAH1643135.1"/>
    </source>
</evidence>
<feature type="compositionally biased region" description="Acidic residues" evidence="5">
    <location>
        <begin position="184"/>
        <end position="194"/>
    </location>
</feature>
<dbReference type="AlphaFoldDB" id="A0A9P0IAH3"/>
<feature type="region of interest" description="Disordered" evidence="5">
    <location>
        <begin position="120"/>
        <end position="222"/>
    </location>
</feature>
<gene>
    <name evidence="6" type="ORF">SPLIT_LOCUS8490</name>
</gene>